<dbReference type="Proteomes" id="UP000681967">
    <property type="component" value="Unassembled WGS sequence"/>
</dbReference>
<name>A0A815MFE2_9BILA</name>
<dbReference type="EMBL" id="CAJNOV010010659">
    <property type="protein sequence ID" value="CAF1415710.1"/>
    <property type="molecule type" value="Genomic_DNA"/>
</dbReference>
<dbReference type="AlphaFoldDB" id="A0A815MFE2"/>
<organism evidence="2 4">
    <name type="scientific">Rotaria magnacalcarata</name>
    <dbReference type="NCBI Taxonomy" id="392030"/>
    <lineage>
        <taxon>Eukaryota</taxon>
        <taxon>Metazoa</taxon>
        <taxon>Spiralia</taxon>
        <taxon>Gnathifera</taxon>
        <taxon>Rotifera</taxon>
        <taxon>Eurotatoria</taxon>
        <taxon>Bdelloidea</taxon>
        <taxon>Philodinida</taxon>
        <taxon>Philodinidae</taxon>
        <taxon>Rotaria</taxon>
    </lineage>
</organism>
<accession>A0A815MFE2</accession>
<evidence type="ECO:0000313" key="3">
    <source>
        <dbReference type="EMBL" id="CAF3854210.1"/>
    </source>
</evidence>
<evidence type="ECO:0000313" key="2">
    <source>
        <dbReference type="EMBL" id="CAF1415710.1"/>
    </source>
</evidence>
<protein>
    <submittedName>
        <fullName evidence="2">Uncharacterized protein</fullName>
    </submittedName>
</protein>
<comment type="caution">
    <text evidence="2">The sequence shown here is derived from an EMBL/GenBank/DDBJ whole genome shotgun (WGS) entry which is preliminary data.</text>
</comment>
<dbReference type="Proteomes" id="UP000663855">
    <property type="component" value="Unassembled WGS sequence"/>
</dbReference>
<reference evidence="2" key="1">
    <citation type="submission" date="2021-02" db="EMBL/GenBank/DDBJ databases">
        <authorList>
            <person name="Nowell W R."/>
        </authorList>
    </citation>
    <scope>NUCLEOTIDE SEQUENCE</scope>
</reference>
<feature type="region of interest" description="Disordered" evidence="1">
    <location>
        <begin position="64"/>
        <end position="88"/>
    </location>
</feature>
<gene>
    <name evidence="3" type="ORF">BYL167_LOCUS6025</name>
    <name evidence="2" type="ORF">CJN711_LOCUS22737</name>
</gene>
<dbReference type="EMBL" id="CAJOBH010001428">
    <property type="protein sequence ID" value="CAF3854210.1"/>
    <property type="molecule type" value="Genomic_DNA"/>
</dbReference>
<proteinExistence type="predicted"/>
<evidence type="ECO:0000313" key="4">
    <source>
        <dbReference type="Proteomes" id="UP000663855"/>
    </source>
</evidence>
<evidence type="ECO:0000256" key="1">
    <source>
        <dbReference type="SAM" id="MobiDB-lite"/>
    </source>
</evidence>
<sequence>MNLVNIAKHLLHLTQMQFQLENSTTIEDEILASQQLLEILKAFKDAHFNELYIYQTLDFSDEYDEMMNGEDSNDEEESTDEEQNVDDYDESEYLDIQNNFTLEEMKEIVEWVDQHPNYKIANAHDWINNEKSLILNYSPGQVLNSNHCSFQQEYISPRTLSFTGERTTEVAVKKKNNITHSYTVQPITSADGHLLDKFFLIRQEKENEFGTRVQRDLIVPANVVARASKSGKSSDEKHRIFLNEVLRPLVGRKFLLFLDCWTTQTDLKKFRAVFPHQDNQLLIFSQGSTRHIQPQDLSLFRSWRFIHVKIEHYVHINRTEMN</sequence>